<evidence type="ECO:0000256" key="1">
    <source>
        <dbReference type="SAM" id="MobiDB-lite"/>
    </source>
</evidence>
<sequence length="209" mass="22538">MKAIVFAAALITFFPRALGQKHPQAVLRGYCRRTKTPPGRHECVIASTQVNWGPFPCPTPGEVWKAGGDDSLVYRGIRSPVSTGPDSWCEFVGGECTFITNEPKNPTYADCAAYLGRSGPVHELFIPPAVEDNPEAELMASLQTNGRPPNGINNPQGNGNNQQGKGNGQQGKANGQQGKGNSQPEQEKGNTPQTKKNGRRGNMRRGNRI</sequence>
<evidence type="ECO:0000313" key="4">
    <source>
        <dbReference type="EnsemblFungi" id="MAPG_00178T0"/>
    </source>
</evidence>
<feature type="compositionally biased region" description="Low complexity" evidence="1">
    <location>
        <begin position="145"/>
        <end position="181"/>
    </location>
</feature>
<accession>A0A0C4DKB2</accession>
<evidence type="ECO:0000313" key="5">
    <source>
        <dbReference type="Proteomes" id="UP000011715"/>
    </source>
</evidence>
<dbReference type="EnsemblFungi" id="MAPG_00178T0">
    <property type="protein sequence ID" value="MAPG_00178T0"/>
    <property type="gene ID" value="MAPG_00178"/>
</dbReference>
<organism evidence="4 5">
    <name type="scientific">Magnaporthiopsis poae (strain ATCC 64411 / 73-15)</name>
    <name type="common">Kentucky bluegrass fungus</name>
    <name type="synonym">Magnaporthe poae</name>
    <dbReference type="NCBI Taxonomy" id="644358"/>
    <lineage>
        <taxon>Eukaryota</taxon>
        <taxon>Fungi</taxon>
        <taxon>Dikarya</taxon>
        <taxon>Ascomycota</taxon>
        <taxon>Pezizomycotina</taxon>
        <taxon>Sordariomycetes</taxon>
        <taxon>Sordariomycetidae</taxon>
        <taxon>Magnaporthales</taxon>
        <taxon>Magnaporthaceae</taxon>
        <taxon>Magnaporthiopsis</taxon>
    </lineage>
</organism>
<dbReference type="EMBL" id="GL876966">
    <property type="protein sequence ID" value="KLU81083.1"/>
    <property type="molecule type" value="Genomic_DNA"/>
</dbReference>
<reference evidence="3" key="2">
    <citation type="submission" date="2010-05" db="EMBL/GenBank/DDBJ databases">
        <title>The Genome Sequence of Magnaporthe poae strain ATCC 64411.</title>
        <authorList>
            <consortium name="The Broad Institute Genome Sequencing Platform"/>
            <consortium name="Broad Institute Genome Sequencing Center for Infectious Disease"/>
            <person name="Ma L.-J."/>
            <person name="Dead R."/>
            <person name="Young S."/>
            <person name="Zeng Q."/>
            <person name="Koehrsen M."/>
            <person name="Alvarado L."/>
            <person name="Berlin A."/>
            <person name="Chapman S.B."/>
            <person name="Chen Z."/>
            <person name="Freedman E."/>
            <person name="Gellesch M."/>
            <person name="Goldberg J."/>
            <person name="Griggs A."/>
            <person name="Gujja S."/>
            <person name="Heilman E.R."/>
            <person name="Heiman D."/>
            <person name="Hepburn T."/>
            <person name="Howarth C."/>
            <person name="Jen D."/>
            <person name="Larson L."/>
            <person name="Mehta T."/>
            <person name="Neiman D."/>
            <person name="Pearson M."/>
            <person name="Roberts A."/>
            <person name="Saif S."/>
            <person name="Shea T."/>
            <person name="Shenoy N."/>
            <person name="Sisk P."/>
            <person name="Stolte C."/>
            <person name="Sykes S."/>
            <person name="Walk T."/>
            <person name="White J."/>
            <person name="Yandava C."/>
            <person name="Haas B."/>
            <person name="Nusbaum C."/>
            <person name="Birren B."/>
        </authorList>
    </citation>
    <scope>NUCLEOTIDE SEQUENCE</scope>
    <source>
        <strain evidence="3">ATCC 64411</strain>
    </source>
</reference>
<feature type="compositionally biased region" description="Basic residues" evidence="1">
    <location>
        <begin position="196"/>
        <end position="209"/>
    </location>
</feature>
<keyword evidence="2" id="KW-0732">Signal</keyword>
<dbReference type="VEuPathDB" id="FungiDB:MAPG_00178"/>
<evidence type="ECO:0000256" key="2">
    <source>
        <dbReference type="SAM" id="SignalP"/>
    </source>
</evidence>
<feature type="region of interest" description="Disordered" evidence="1">
    <location>
        <begin position="142"/>
        <end position="209"/>
    </location>
</feature>
<dbReference type="EMBL" id="ADBL01000038">
    <property type="status" value="NOT_ANNOTATED_CDS"/>
    <property type="molecule type" value="Genomic_DNA"/>
</dbReference>
<evidence type="ECO:0000313" key="3">
    <source>
        <dbReference type="EMBL" id="KLU81083.1"/>
    </source>
</evidence>
<reference evidence="3" key="3">
    <citation type="submission" date="2011-03" db="EMBL/GenBank/DDBJ databases">
        <title>Annotation of Magnaporthe poae ATCC 64411.</title>
        <authorList>
            <person name="Ma L.-J."/>
            <person name="Dead R."/>
            <person name="Young S.K."/>
            <person name="Zeng Q."/>
            <person name="Gargeya S."/>
            <person name="Fitzgerald M."/>
            <person name="Haas B."/>
            <person name="Abouelleil A."/>
            <person name="Alvarado L."/>
            <person name="Arachchi H.M."/>
            <person name="Berlin A."/>
            <person name="Brown A."/>
            <person name="Chapman S.B."/>
            <person name="Chen Z."/>
            <person name="Dunbar C."/>
            <person name="Freedman E."/>
            <person name="Gearin G."/>
            <person name="Gellesch M."/>
            <person name="Goldberg J."/>
            <person name="Griggs A."/>
            <person name="Gujja S."/>
            <person name="Heiman D."/>
            <person name="Howarth C."/>
            <person name="Larson L."/>
            <person name="Lui A."/>
            <person name="MacDonald P.J.P."/>
            <person name="Mehta T."/>
            <person name="Montmayeur A."/>
            <person name="Murphy C."/>
            <person name="Neiman D."/>
            <person name="Pearson M."/>
            <person name="Priest M."/>
            <person name="Roberts A."/>
            <person name="Saif S."/>
            <person name="Shea T."/>
            <person name="Shenoy N."/>
            <person name="Sisk P."/>
            <person name="Stolte C."/>
            <person name="Sykes S."/>
            <person name="Yandava C."/>
            <person name="Wortman J."/>
            <person name="Nusbaum C."/>
            <person name="Birren B."/>
        </authorList>
    </citation>
    <scope>NUCLEOTIDE SEQUENCE</scope>
    <source>
        <strain evidence="3">ATCC 64411</strain>
    </source>
</reference>
<dbReference type="AlphaFoldDB" id="A0A0C4DKB2"/>
<name>A0A0C4DKB2_MAGP6</name>
<reference evidence="5" key="1">
    <citation type="submission" date="2010-05" db="EMBL/GenBank/DDBJ databases">
        <title>The genome sequence of Magnaporthe poae strain ATCC 64411.</title>
        <authorList>
            <person name="Ma L.-J."/>
            <person name="Dead R."/>
            <person name="Young S."/>
            <person name="Zeng Q."/>
            <person name="Koehrsen M."/>
            <person name="Alvarado L."/>
            <person name="Berlin A."/>
            <person name="Chapman S.B."/>
            <person name="Chen Z."/>
            <person name="Freedman E."/>
            <person name="Gellesch M."/>
            <person name="Goldberg J."/>
            <person name="Griggs A."/>
            <person name="Gujja S."/>
            <person name="Heilman E.R."/>
            <person name="Heiman D."/>
            <person name="Hepburn T."/>
            <person name="Howarth C."/>
            <person name="Jen D."/>
            <person name="Larson L."/>
            <person name="Mehta T."/>
            <person name="Neiman D."/>
            <person name="Pearson M."/>
            <person name="Roberts A."/>
            <person name="Saif S."/>
            <person name="Shea T."/>
            <person name="Shenoy N."/>
            <person name="Sisk P."/>
            <person name="Stolte C."/>
            <person name="Sykes S."/>
            <person name="Walk T."/>
            <person name="White J."/>
            <person name="Yandava C."/>
            <person name="Haas B."/>
            <person name="Nusbaum C."/>
            <person name="Birren B."/>
        </authorList>
    </citation>
    <scope>NUCLEOTIDE SEQUENCE [LARGE SCALE GENOMIC DNA]</scope>
    <source>
        <strain evidence="5">ATCC 64411 / 73-15</strain>
    </source>
</reference>
<feature type="chain" id="PRO_5009385089" evidence="2">
    <location>
        <begin position="20"/>
        <end position="209"/>
    </location>
</feature>
<feature type="signal peptide" evidence="2">
    <location>
        <begin position="1"/>
        <end position="19"/>
    </location>
</feature>
<keyword evidence="5" id="KW-1185">Reference proteome</keyword>
<reference evidence="4" key="4">
    <citation type="journal article" date="2015" name="G3 (Bethesda)">
        <title>Genome sequences of three phytopathogenic species of the Magnaporthaceae family of fungi.</title>
        <authorList>
            <person name="Okagaki L.H."/>
            <person name="Nunes C.C."/>
            <person name="Sailsbery J."/>
            <person name="Clay B."/>
            <person name="Brown D."/>
            <person name="John T."/>
            <person name="Oh Y."/>
            <person name="Young N."/>
            <person name="Fitzgerald M."/>
            <person name="Haas B.J."/>
            <person name="Zeng Q."/>
            <person name="Young S."/>
            <person name="Adiconis X."/>
            <person name="Fan L."/>
            <person name="Levin J.Z."/>
            <person name="Mitchell T.K."/>
            <person name="Okubara P.A."/>
            <person name="Farman M.L."/>
            <person name="Kohn L.M."/>
            <person name="Birren B."/>
            <person name="Ma L.-J."/>
            <person name="Dean R.A."/>
        </authorList>
    </citation>
    <scope>NUCLEOTIDE SEQUENCE</scope>
    <source>
        <strain evidence="4">ATCC 64411 / 73-15</strain>
    </source>
</reference>
<proteinExistence type="predicted"/>
<protein>
    <submittedName>
        <fullName evidence="3 4">Uncharacterized protein</fullName>
    </submittedName>
</protein>
<gene>
    <name evidence="3" type="ORF">MAPG_00178</name>
</gene>
<dbReference type="Proteomes" id="UP000011715">
    <property type="component" value="Unassembled WGS sequence"/>
</dbReference>
<reference evidence="4" key="5">
    <citation type="submission" date="2015-06" db="UniProtKB">
        <authorList>
            <consortium name="EnsemblFungi"/>
        </authorList>
    </citation>
    <scope>IDENTIFICATION</scope>
    <source>
        <strain evidence="4">ATCC 64411</strain>
    </source>
</reference>